<keyword evidence="3" id="KW-1185">Reference proteome</keyword>
<reference evidence="2 3" key="1">
    <citation type="submission" date="2024-04" db="EMBL/GenBank/DDBJ databases">
        <title>Phyllosticta paracitricarpa is synonymous to the EU quarantine fungus P. citricarpa based on phylogenomic analyses.</title>
        <authorList>
            <consortium name="Lawrence Berkeley National Laboratory"/>
            <person name="Van ingen-buijs V.A."/>
            <person name="Van westerhoven A.C."/>
            <person name="Haridas S."/>
            <person name="Skiadas P."/>
            <person name="Martin F."/>
            <person name="Groenewald J.Z."/>
            <person name="Crous P.W."/>
            <person name="Seidl M.F."/>
        </authorList>
    </citation>
    <scope>NUCLEOTIDE SEQUENCE [LARGE SCALE GENOMIC DNA]</scope>
    <source>
        <strain evidence="2 3">CBS 141358</strain>
    </source>
</reference>
<protein>
    <recommendedName>
        <fullName evidence="4">Secreted protein</fullName>
    </recommendedName>
</protein>
<keyword evidence="1" id="KW-0732">Signal</keyword>
<evidence type="ECO:0008006" key="4">
    <source>
        <dbReference type="Google" id="ProtNLM"/>
    </source>
</evidence>
<comment type="caution">
    <text evidence="2">The sequence shown here is derived from an EMBL/GenBank/DDBJ whole genome shotgun (WGS) entry which is preliminary data.</text>
</comment>
<accession>A0ABR1NJH6</accession>
<dbReference type="EMBL" id="JBBPBF010000001">
    <property type="protein sequence ID" value="KAK7615367.1"/>
    <property type="molecule type" value="Genomic_DNA"/>
</dbReference>
<name>A0ABR1NJH6_9PEZI</name>
<evidence type="ECO:0000313" key="3">
    <source>
        <dbReference type="Proteomes" id="UP001367316"/>
    </source>
</evidence>
<feature type="chain" id="PRO_5046854962" description="Secreted protein" evidence="1">
    <location>
        <begin position="34"/>
        <end position="165"/>
    </location>
</feature>
<dbReference type="Proteomes" id="UP001367316">
    <property type="component" value="Unassembled WGS sequence"/>
</dbReference>
<proteinExistence type="predicted"/>
<feature type="signal peptide" evidence="1">
    <location>
        <begin position="1"/>
        <end position="33"/>
    </location>
</feature>
<evidence type="ECO:0000313" key="2">
    <source>
        <dbReference type="EMBL" id="KAK7615367.1"/>
    </source>
</evidence>
<sequence length="165" mass="17399">MDCPASHRRRIQTSGSRFLIAVCVCAFGEEVAAGSIVACPHDNGGVPVHWYMALVAGNSPSGSAKRSWAGPSSTPNESCQSNAITLITICYFGPAAKGARRASSKRSSQRRADKSRGLLVFCGRARGVSVAHAGLGQAVVLLLFAQLGNVKRQSVYCCNWLITSS</sequence>
<organism evidence="2 3">
    <name type="scientific">Phyllosticta paracitricarpa</name>
    <dbReference type="NCBI Taxonomy" id="2016321"/>
    <lineage>
        <taxon>Eukaryota</taxon>
        <taxon>Fungi</taxon>
        <taxon>Dikarya</taxon>
        <taxon>Ascomycota</taxon>
        <taxon>Pezizomycotina</taxon>
        <taxon>Dothideomycetes</taxon>
        <taxon>Dothideomycetes incertae sedis</taxon>
        <taxon>Botryosphaeriales</taxon>
        <taxon>Phyllostictaceae</taxon>
        <taxon>Phyllosticta</taxon>
    </lineage>
</organism>
<evidence type="ECO:0000256" key="1">
    <source>
        <dbReference type="SAM" id="SignalP"/>
    </source>
</evidence>
<gene>
    <name evidence="2" type="ORF">JOL62DRAFT_561119</name>
</gene>